<dbReference type="Proteomes" id="UP001521150">
    <property type="component" value="Unassembled WGS sequence"/>
</dbReference>
<reference evidence="1 2" key="1">
    <citation type="submission" date="2021-12" db="EMBL/GenBank/DDBJ databases">
        <title>Genome sequence of Kibdelosporangium philippinense ATCC 49844.</title>
        <authorList>
            <person name="Fedorov E.A."/>
            <person name="Omeragic M."/>
            <person name="Shalygina K.F."/>
            <person name="Maclea K.S."/>
        </authorList>
    </citation>
    <scope>NUCLEOTIDE SEQUENCE [LARGE SCALE GENOMIC DNA]</scope>
    <source>
        <strain evidence="1 2">ATCC 49844</strain>
    </source>
</reference>
<evidence type="ECO:0000313" key="2">
    <source>
        <dbReference type="Proteomes" id="UP001521150"/>
    </source>
</evidence>
<proteinExistence type="predicted"/>
<name>A0ABS8ZVR0_9PSEU</name>
<dbReference type="EMBL" id="JAJVCN010000005">
    <property type="protein sequence ID" value="MCE7011792.1"/>
    <property type="molecule type" value="Genomic_DNA"/>
</dbReference>
<dbReference type="RefSeq" id="WP_233734550.1">
    <property type="nucleotide sequence ID" value="NZ_JAJVCN010000005.1"/>
</dbReference>
<organism evidence="1 2">
    <name type="scientific">Kibdelosporangium philippinense</name>
    <dbReference type="NCBI Taxonomy" id="211113"/>
    <lineage>
        <taxon>Bacteria</taxon>
        <taxon>Bacillati</taxon>
        <taxon>Actinomycetota</taxon>
        <taxon>Actinomycetes</taxon>
        <taxon>Pseudonocardiales</taxon>
        <taxon>Pseudonocardiaceae</taxon>
        <taxon>Kibdelosporangium</taxon>
    </lineage>
</organism>
<sequence>MEPRRSGDGAGLDQQGFAVGKDELLERGRLQVDRRQIVPAQVNAIQRVPTARRVAELRAAAG</sequence>
<gene>
    <name evidence="1" type="ORF">LWC34_54610</name>
</gene>
<accession>A0ABS8ZVR0</accession>
<evidence type="ECO:0000313" key="1">
    <source>
        <dbReference type="EMBL" id="MCE7011792.1"/>
    </source>
</evidence>
<comment type="caution">
    <text evidence="1">The sequence shown here is derived from an EMBL/GenBank/DDBJ whole genome shotgun (WGS) entry which is preliminary data.</text>
</comment>
<protein>
    <submittedName>
        <fullName evidence="1">Uncharacterized protein</fullName>
    </submittedName>
</protein>
<keyword evidence="2" id="KW-1185">Reference proteome</keyword>